<organism evidence="2 3">
    <name type="scientific">Phenylobacterium kunshanense</name>
    <dbReference type="NCBI Taxonomy" id="1445034"/>
    <lineage>
        <taxon>Bacteria</taxon>
        <taxon>Pseudomonadati</taxon>
        <taxon>Pseudomonadota</taxon>
        <taxon>Alphaproteobacteria</taxon>
        <taxon>Caulobacterales</taxon>
        <taxon>Caulobacteraceae</taxon>
        <taxon>Phenylobacterium</taxon>
    </lineage>
</organism>
<evidence type="ECO:0000313" key="2">
    <source>
        <dbReference type="EMBL" id="RAK67189.1"/>
    </source>
</evidence>
<name>A0A328BKN3_9CAUL</name>
<dbReference type="InterPro" id="IPR011200">
    <property type="entry name" value="UCP012608"/>
</dbReference>
<evidence type="ECO:0000313" key="3">
    <source>
        <dbReference type="Proteomes" id="UP000249524"/>
    </source>
</evidence>
<evidence type="ECO:0000256" key="1">
    <source>
        <dbReference type="SAM" id="MobiDB-lite"/>
    </source>
</evidence>
<accession>A0A328BKN3</accession>
<dbReference type="EMBL" id="QFYS01000002">
    <property type="protein sequence ID" value="RAK67189.1"/>
    <property type="molecule type" value="Genomic_DNA"/>
</dbReference>
<proteinExistence type="predicted"/>
<feature type="region of interest" description="Disordered" evidence="1">
    <location>
        <begin position="352"/>
        <end position="374"/>
    </location>
</feature>
<dbReference type="OrthoDB" id="7666987at2"/>
<gene>
    <name evidence="2" type="ORF">DJ019_04425</name>
</gene>
<comment type="caution">
    <text evidence="2">The sequence shown here is derived from an EMBL/GenBank/DDBJ whole genome shotgun (WGS) entry which is preliminary data.</text>
</comment>
<sequence length="374" mass="40122">MKMLAAADARDAFARQAESCRSSGSAFVAAVLEAVDRHLPLAPISSRIVQGWTGDPAAAAVALRVNGALHALARRGSPPYLAALYNGDHDDFDGAVAAALSQEDQFIADWIRHPTQTNEVARGAAIMSALMAFAAERPMPFQILEMGSSCGLNLNLARYAYRLGGVSAGDPSSSVRIEPQWRGADPPVAPVTIVAAHGVDLNPLSALDPAHRERLLSFTWADQPSRSRRLEAALDVAIAHPPQVHRGDAKLWLTQRLAERQPEGVCRVVVHTMFLQYLSDRDRQEIAGMIAAAGAGATADRPLIEIGLEWTTDRREVQLGFTRWPDGESAVLATCHPYGDWVSWRGSVPGARHADAPSDRRGASALVQARSAAS</sequence>
<dbReference type="PIRSF" id="PIRSF012608">
    <property type="entry name" value="UCP012608"/>
    <property type="match status" value="1"/>
</dbReference>
<keyword evidence="3" id="KW-1185">Reference proteome</keyword>
<feature type="compositionally biased region" description="Basic and acidic residues" evidence="1">
    <location>
        <begin position="352"/>
        <end position="362"/>
    </location>
</feature>
<reference evidence="2 3" key="1">
    <citation type="submission" date="2018-05" db="EMBL/GenBank/DDBJ databases">
        <authorList>
            <person name="Lanie J.A."/>
            <person name="Ng W.-L."/>
            <person name="Kazmierczak K.M."/>
            <person name="Andrzejewski T.M."/>
            <person name="Davidsen T.M."/>
            <person name="Wayne K.J."/>
            <person name="Tettelin H."/>
            <person name="Glass J.I."/>
            <person name="Rusch D."/>
            <person name="Podicherti R."/>
            <person name="Tsui H.-C.T."/>
            <person name="Winkler M.E."/>
        </authorList>
    </citation>
    <scope>NUCLEOTIDE SEQUENCE [LARGE SCALE GENOMIC DNA]</scope>
    <source>
        <strain evidence="2 3">BUT-10</strain>
    </source>
</reference>
<dbReference type="Pfam" id="PF10094">
    <property type="entry name" value="DUF2332"/>
    <property type="match status" value="1"/>
</dbReference>
<dbReference type="AlphaFoldDB" id="A0A328BKN3"/>
<protein>
    <submittedName>
        <fullName evidence="2">DUF2332 domain-containing protein</fullName>
    </submittedName>
</protein>
<dbReference type="Proteomes" id="UP000249524">
    <property type="component" value="Unassembled WGS sequence"/>
</dbReference>